<comment type="subcellular location">
    <subcellularLocation>
        <location evidence="1 7">Cell membrane</location>
        <topology evidence="1 7">Multi-pass membrane protein</topology>
    </subcellularLocation>
</comment>
<dbReference type="InterPro" id="IPR000515">
    <property type="entry name" value="MetI-like"/>
</dbReference>
<evidence type="ECO:0000256" key="4">
    <source>
        <dbReference type="ARBA" id="ARBA00022692"/>
    </source>
</evidence>
<dbReference type="PANTHER" id="PTHR30151:SF39">
    <property type="entry name" value="ABC TRANSPORTER PERMEASE PROTEIN"/>
    <property type="match status" value="1"/>
</dbReference>
<dbReference type="PANTHER" id="PTHR30151">
    <property type="entry name" value="ALKANE SULFONATE ABC TRANSPORTER-RELATED, MEMBRANE SUBUNIT"/>
    <property type="match status" value="1"/>
</dbReference>
<protein>
    <submittedName>
        <fullName evidence="10">ABC transporter permease</fullName>
    </submittedName>
</protein>
<dbReference type="InterPro" id="IPR035906">
    <property type="entry name" value="MetI-like_sf"/>
</dbReference>
<dbReference type="PROSITE" id="PS50928">
    <property type="entry name" value="ABC_TM1"/>
    <property type="match status" value="1"/>
</dbReference>
<keyword evidence="5 7" id="KW-1133">Transmembrane helix</keyword>
<feature type="domain" description="ABC transmembrane type-1" evidence="9">
    <location>
        <begin position="94"/>
        <end position="279"/>
    </location>
</feature>
<keyword evidence="11" id="KW-1185">Reference proteome</keyword>
<evidence type="ECO:0000256" key="6">
    <source>
        <dbReference type="ARBA" id="ARBA00023136"/>
    </source>
</evidence>
<feature type="region of interest" description="Disordered" evidence="8">
    <location>
        <begin position="1"/>
        <end position="37"/>
    </location>
</feature>
<evidence type="ECO:0000256" key="7">
    <source>
        <dbReference type="RuleBase" id="RU363032"/>
    </source>
</evidence>
<reference evidence="10 11" key="1">
    <citation type="submission" date="2021-01" db="EMBL/GenBank/DDBJ databases">
        <title>Whole genome shotgun sequence of Cellulomonas phragmiteti NBRC 110785.</title>
        <authorList>
            <person name="Komaki H."/>
            <person name="Tamura T."/>
        </authorList>
    </citation>
    <scope>NUCLEOTIDE SEQUENCE [LARGE SCALE GENOMIC DNA]</scope>
    <source>
        <strain evidence="10 11">NBRC 110785</strain>
    </source>
</reference>
<dbReference type="Proteomes" id="UP000614741">
    <property type="component" value="Unassembled WGS sequence"/>
</dbReference>
<evidence type="ECO:0000313" key="10">
    <source>
        <dbReference type="EMBL" id="GIG38352.1"/>
    </source>
</evidence>
<evidence type="ECO:0000256" key="3">
    <source>
        <dbReference type="ARBA" id="ARBA00022475"/>
    </source>
</evidence>
<feature type="transmembrane region" description="Helical" evidence="7">
    <location>
        <begin position="260"/>
        <end position="281"/>
    </location>
</feature>
<sequence length="290" mass="30403">MADVLGTPGTGPVTDADGRPLRALNPHDAGPARPPSSSFWARRSTRVIGGALLPLLLLGAWHLVTTGGLVPPYQLPTPASVWEAGVDLQQRGVLVPYIAISVQRVLLGFATGAAIALVVAAVVGLSRAGDVLLAPTLAAVRAVPSLAWVPLLILWMKIGEDSKITLVAIGAFFPVYTTVAAALRHVDPHLVEAGRAFGLRGARLFQSVQLPAVLPTVMSGLRLGLAQAWLFLVAAELIASSMGLGFLLTDSQNNGRVDRILLAIVLLALIAKLTDSVVALAEKQLLRRFA</sequence>
<evidence type="ECO:0000256" key="5">
    <source>
        <dbReference type="ARBA" id="ARBA00022989"/>
    </source>
</evidence>
<keyword evidence="6 7" id="KW-0472">Membrane</keyword>
<keyword evidence="3" id="KW-1003">Cell membrane</keyword>
<dbReference type="RefSeq" id="WP_203670417.1">
    <property type="nucleotide sequence ID" value="NZ_BONP01000001.1"/>
</dbReference>
<evidence type="ECO:0000256" key="2">
    <source>
        <dbReference type="ARBA" id="ARBA00022448"/>
    </source>
</evidence>
<accession>A0ABQ4DG81</accession>
<dbReference type="EMBL" id="BONP01000001">
    <property type="protein sequence ID" value="GIG38352.1"/>
    <property type="molecule type" value="Genomic_DNA"/>
</dbReference>
<name>A0ABQ4DG81_9CELL</name>
<evidence type="ECO:0000256" key="1">
    <source>
        <dbReference type="ARBA" id="ARBA00004651"/>
    </source>
</evidence>
<dbReference type="SUPFAM" id="SSF161098">
    <property type="entry name" value="MetI-like"/>
    <property type="match status" value="1"/>
</dbReference>
<keyword evidence="2 7" id="KW-0813">Transport</keyword>
<dbReference type="Pfam" id="PF00528">
    <property type="entry name" value="BPD_transp_1"/>
    <property type="match status" value="1"/>
</dbReference>
<feature type="transmembrane region" description="Helical" evidence="7">
    <location>
        <begin position="47"/>
        <end position="64"/>
    </location>
</feature>
<feature type="transmembrane region" description="Helical" evidence="7">
    <location>
        <begin position="138"/>
        <end position="158"/>
    </location>
</feature>
<dbReference type="Gene3D" id="1.10.3720.10">
    <property type="entry name" value="MetI-like"/>
    <property type="match status" value="1"/>
</dbReference>
<feature type="transmembrane region" description="Helical" evidence="7">
    <location>
        <begin position="228"/>
        <end position="248"/>
    </location>
</feature>
<feature type="transmembrane region" description="Helical" evidence="7">
    <location>
        <begin position="105"/>
        <end position="126"/>
    </location>
</feature>
<dbReference type="CDD" id="cd06261">
    <property type="entry name" value="TM_PBP2"/>
    <property type="match status" value="1"/>
</dbReference>
<keyword evidence="4 7" id="KW-0812">Transmembrane</keyword>
<proteinExistence type="inferred from homology"/>
<gene>
    <name evidence="10" type="ORF">Cph01nite_01140</name>
</gene>
<evidence type="ECO:0000313" key="11">
    <source>
        <dbReference type="Proteomes" id="UP000614741"/>
    </source>
</evidence>
<feature type="transmembrane region" description="Helical" evidence="7">
    <location>
        <begin position="164"/>
        <end position="183"/>
    </location>
</feature>
<comment type="similarity">
    <text evidence="7">Belongs to the binding-protein-dependent transport system permease family.</text>
</comment>
<evidence type="ECO:0000256" key="8">
    <source>
        <dbReference type="SAM" id="MobiDB-lite"/>
    </source>
</evidence>
<organism evidence="10 11">
    <name type="scientific">Cellulomonas phragmiteti</name>
    <dbReference type="NCBI Taxonomy" id="478780"/>
    <lineage>
        <taxon>Bacteria</taxon>
        <taxon>Bacillati</taxon>
        <taxon>Actinomycetota</taxon>
        <taxon>Actinomycetes</taxon>
        <taxon>Micrococcales</taxon>
        <taxon>Cellulomonadaceae</taxon>
        <taxon>Cellulomonas</taxon>
    </lineage>
</organism>
<comment type="caution">
    <text evidence="10">The sequence shown here is derived from an EMBL/GenBank/DDBJ whole genome shotgun (WGS) entry which is preliminary data.</text>
</comment>
<evidence type="ECO:0000259" key="9">
    <source>
        <dbReference type="PROSITE" id="PS50928"/>
    </source>
</evidence>